<keyword evidence="1" id="KW-0175">Coiled coil</keyword>
<evidence type="ECO:0000313" key="2">
    <source>
        <dbReference type="EMBL" id="EJX03649.1"/>
    </source>
</evidence>
<accession>J9G9X4</accession>
<name>J9G9X4_9ZZZZ</name>
<evidence type="ECO:0008006" key="3">
    <source>
        <dbReference type="Google" id="ProtNLM"/>
    </source>
</evidence>
<sequence length="261" mass="30332">MCALLFFCVCLYHKTENKAAFASKINIRMNTRLQAIIQYKTGGRQNAFAELMGWTPQYITKLTKGKDFGLQPVLKIVETIPELNARWFLTGEGEMLTEDSRSALRREAIEQAQQLMEVERLIPVMTIDEMKQFEQILLGQRQAAFSRETLSDMAARADERIKEINERFASATTKSNELCRQKTVKKIVKRFFEALYYLKEQGKIRGKQTFTRDHEINRWNLNSLEKDPSRDIFQPAWLTYLVNDYGVSATWLLTGRGEILK</sequence>
<protein>
    <recommendedName>
        <fullName evidence="3">HTH cro/C1-type domain-containing protein</fullName>
    </recommendedName>
</protein>
<dbReference type="EMBL" id="AMCI01002091">
    <property type="protein sequence ID" value="EJX03649.1"/>
    <property type="molecule type" value="Genomic_DNA"/>
</dbReference>
<proteinExistence type="predicted"/>
<gene>
    <name evidence="2" type="ORF">EVA_08245</name>
</gene>
<organism evidence="2">
    <name type="scientific">gut metagenome</name>
    <dbReference type="NCBI Taxonomy" id="749906"/>
    <lineage>
        <taxon>unclassified sequences</taxon>
        <taxon>metagenomes</taxon>
        <taxon>organismal metagenomes</taxon>
    </lineage>
</organism>
<comment type="caution">
    <text evidence="2">The sequence shown here is derived from an EMBL/GenBank/DDBJ whole genome shotgun (WGS) entry which is preliminary data.</text>
</comment>
<evidence type="ECO:0000256" key="1">
    <source>
        <dbReference type="SAM" id="Coils"/>
    </source>
</evidence>
<dbReference type="AlphaFoldDB" id="J9G9X4"/>
<reference evidence="2" key="1">
    <citation type="journal article" date="2012" name="PLoS ONE">
        <title>Gene sets for utilization of primary and secondary nutrition supplies in the distal gut of endangered iberian lynx.</title>
        <authorList>
            <person name="Alcaide M."/>
            <person name="Messina E."/>
            <person name="Richter M."/>
            <person name="Bargiela R."/>
            <person name="Peplies J."/>
            <person name="Huws S.A."/>
            <person name="Newbold C.J."/>
            <person name="Golyshin P.N."/>
            <person name="Simon M.A."/>
            <person name="Lopez G."/>
            <person name="Yakimov M.M."/>
            <person name="Ferrer M."/>
        </authorList>
    </citation>
    <scope>NUCLEOTIDE SEQUENCE</scope>
</reference>
<feature type="coiled-coil region" evidence="1">
    <location>
        <begin position="147"/>
        <end position="174"/>
    </location>
</feature>